<evidence type="ECO:0000313" key="10">
    <source>
        <dbReference type="EMBL" id="MDO0824954.1"/>
    </source>
</evidence>
<evidence type="ECO:0000256" key="7">
    <source>
        <dbReference type="ARBA" id="ARBA00023065"/>
    </source>
</evidence>
<name>A0ABT8QWJ7_9FIRM</name>
<dbReference type="CDD" id="cd03259">
    <property type="entry name" value="ABC_Carb_Solutes_like"/>
    <property type="match status" value="1"/>
</dbReference>
<dbReference type="Proteomes" id="UP001176021">
    <property type="component" value="Unassembled WGS sequence"/>
</dbReference>
<dbReference type="Pfam" id="PF00005">
    <property type="entry name" value="ABC_tran"/>
    <property type="match status" value="1"/>
</dbReference>
<protein>
    <submittedName>
        <fullName evidence="10">ABC transporter ATP-binding protein</fullName>
    </submittedName>
</protein>
<dbReference type="PANTHER" id="PTHR42781:SF4">
    <property type="entry name" value="SPERMIDINE_PUTRESCINE IMPORT ATP-BINDING PROTEIN POTA"/>
    <property type="match status" value="1"/>
</dbReference>
<evidence type="ECO:0000256" key="5">
    <source>
        <dbReference type="ARBA" id="ARBA00022840"/>
    </source>
</evidence>
<dbReference type="InterPro" id="IPR050093">
    <property type="entry name" value="ABC_SmlMolc_Importer"/>
</dbReference>
<sequence length="345" mass="38983">MAKIRLDDLTKTYKGKPAIEKISMEIEDGELMALVGHSGCGKTTMLRLISGLIQPDKGSIWIDGLDVTKTKAEKRDVVMVFQENLLFPHLTVAENIAFGMRMQRSPVRKRMEKTRELLDLMQLPDLEKRYPSQLSGGQQQRVALARVLALDPKVLLLDEPLSNLDPKLRDDLRDLILKLHKDFKMTTILVTHDRDEAMMMADRIAVMYYGKLLQMDKPINIYNKPVSREVASLFGQCNFIPGLLNDGVFQTEGYRFRVPALKRGGRVEACVRSEHIKVVRPENDRPMGVITEKKYVGGQSIIKVAVGNLIFIARGSNYFDLEIGNQVGLDIDWALVSFNGLKNQA</sequence>
<evidence type="ECO:0000313" key="11">
    <source>
        <dbReference type="Proteomes" id="UP001176021"/>
    </source>
</evidence>
<dbReference type="PROSITE" id="PS50893">
    <property type="entry name" value="ABC_TRANSPORTER_2"/>
    <property type="match status" value="1"/>
</dbReference>
<dbReference type="PANTHER" id="PTHR42781">
    <property type="entry name" value="SPERMIDINE/PUTRESCINE IMPORT ATP-BINDING PROTEIN POTA"/>
    <property type="match status" value="1"/>
</dbReference>
<keyword evidence="6" id="KW-0408">Iron</keyword>
<dbReference type="SUPFAM" id="SSF50331">
    <property type="entry name" value="MOP-like"/>
    <property type="match status" value="1"/>
</dbReference>
<keyword evidence="2" id="KW-1003">Cell membrane</keyword>
<feature type="domain" description="ABC transporter" evidence="9">
    <location>
        <begin position="4"/>
        <end position="234"/>
    </location>
</feature>
<accession>A0ABT8QWJ7</accession>
<evidence type="ECO:0000256" key="8">
    <source>
        <dbReference type="ARBA" id="ARBA00023136"/>
    </source>
</evidence>
<keyword evidence="11" id="KW-1185">Reference proteome</keyword>
<dbReference type="InterPro" id="IPR015853">
    <property type="entry name" value="ABC_transpr_FbpC"/>
</dbReference>
<dbReference type="SUPFAM" id="SSF52540">
    <property type="entry name" value="P-loop containing nucleoside triphosphate hydrolases"/>
    <property type="match status" value="1"/>
</dbReference>
<evidence type="ECO:0000256" key="1">
    <source>
        <dbReference type="ARBA" id="ARBA00022448"/>
    </source>
</evidence>
<keyword evidence="8" id="KW-0472">Membrane</keyword>
<dbReference type="Gene3D" id="3.40.50.300">
    <property type="entry name" value="P-loop containing nucleotide triphosphate hydrolases"/>
    <property type="match status" value="1"/>
</dbReference>
<organism evidence="10 11">
    <name type="scientific">Desulfosporosinus nitroreducens</name>
    <dbReference type="NCBI Taxonomy" id="2018668"/>
    <lineage>
        <taxon>Bacteria</taxon>
        <taxon>Bacillati</taxon>
        <taxon>Bacillota</taxon>
        <taxon>Clostridia</taxon>
        <taxon>Eubacteriales</taxon>
        <taxon>Desulfitobacteriaceae</taxon>
        <taxon>Desulfosporosinus</taxon>
    </lineage>
</organism>
<dbReference type="InterPro" id="IPR008995">
    <property type="entry name" value="Mo/tungstate-bd_C_term_dom"/>
</dbReference>
<gene>
    <name evidence="10" type="ORF">M8H41_19170</name>
</gene>
<dbReference type="InterPro" id="IPR003593">
    <property type="entry name" value="AAA+_ATPase"/>
</dbReference>
<keyword evidence="5 10" id="KW-0067">ATP-binding</keyword>
<evidence type="ECO:0000256" key="3">
    <source>
        <dbReference type="ARBA" id="ARBA00022496"/>
    </source>
</evidence>
<dbReference type="PROSITE" id="PS00211">
    <property type="entry name" value="ABC_TRANSPORTER_1"/>
    <property type="match status" value="1"/>
</dbReference>
<dbReference type="InterPro" id="IPR017871">
    <property type="entry name" value="ABC_transporter-like_CS"/>
</dbReference>
<keyword evidence="4" id="KW-0547">Nucleotide-binding</keyword>
<keyword evidence="3" id="KW-0410">Iron transport</keyword>
<evidence type="ECO:0000256" key="4">
    <source>
        <dbReference type="ARBA" id="ARBA00022741"/>
    </source>
</evidence>
<dbReference type="InterPro" id="IPR027417">
    <property type="entry name" value="P-loop_NTPase"/>
</dbReference>
<dbReference type="RefSeq" id="WP_302049689.1">
    <property type="nucleotide sequence ID" value="NZ_JAMJEV010000019.1"/>
</dbReference>
<evidence type="ECO:0000256" key="2">
    <source>
        <dbReference type="ARBA" id="ARBA00022475"/>
    </source>
</evidence>
<dbReference type="InterPro" id="IPR003439">
    <property type="entry name" value="ABC_transporter-like_ATP-bd"/>
</dbReference>
<dbReference type="GO" id="GO:0005524">
    <property type="term" value="F:ATP binding"/>
    <property type="evidence" value="ECO:0007669"/>
    <property type="project" value="UniProtKB-KW"/>
</dbReference>
<keyword evidence="7" id="KW-0406">Ion transport</keyword>
<evidence type="ECO:0000256" key="6">
    <source>
        <dbReference type="ARBA" id="ARBA00023004"/>
    </source>
</evidence>
<reference evidence="10" key="1">
    <citation type="submission" date="2022-05" db="EMBL/GenBank/DDBJ databases">
        <title>Expanded diversity of anoxic marine methylotrophy in a Black Sea sulfate reducing microorganism.</title>
        <authorList>
            <person name="Fischer P.Q."/>
            <person name="Stams A.J.M."/>
            <person name="Villanueva L."/>
            <person name="Sousa D.Z."/>
        </authorList>
    </citation>
    <scope>NUCLEOTIDE SEQUENCE</scope>
    <source>
        <strain evidence="10">P130</strain>
    </source>
</reference>
<evidence type="ECO:0000259" key="9">
    <source>
        <dbReference type="PROSITE" id="PS50893"/>
    </source>
</evidence>
<keyword evidence="1" id="KW-0813">Transport</keyword>
<dbReference type="SMART" id="SM00382">
    <property type="entry name" value="AAA"/>
    <property type="match status" value="1"/>
</dbReference>
<comment type="caution">
    <text evidence="10">The sequence shown here is derived from an EMBL/GenBank/DDBJ whole genome shotgun (WGS) entry which is preliminary data.</text>
</comment>
<proteinExistence type="predicted"/>
<dbReference type="EMBL" id="JAMJEV010000019">
    <property type="protein sequence ID" value="MDO0824954.1"/>
    <property type="molecule type" value="Genomic_DNA"/>
</dbReference>